<dbReference type="SUPFAM" id="SSF103032">
    <property type="entry name" value="Hypothetical protein YwqG"/>
    <property type="match status" value="1"/>
</dbReference>
<dbReference type="EMBL" id="CP116221">
    <property type="protein sequence ID" value="WCO03583.1"/>
    <property type="molecule type" value="Genomic_DNA"/>
</dbReference>
<dbReference type="Pfam" id="PF09234">
    <property type="entry name" value="DUF1963"/>
    <property type="match status" value="1"/>
</dbReference>
<keyword evidence="2" id="KW-1185">Reference proteome</keyword>
<dbReference type="PANTHER" id="PTHR36436:SF6">
    <property type="entry name" value="SLL5081 PROTEIN"/>
    <property type="match status" value="1"/>
</dbReference>
<dbReference type="Proteomes" id="UP001202717">
    <property type="component" value="Chromosome"/>
</dbReference>
<dbReference type="PROSITE" id="PS51257">
    <property type="entry name" value="PROKAR_LIPOPROTEIN"/>
    <property type="match status" value="1"/>
</dbReference>
<dbReference type="Gene3D" id="2.30.320.10">
    <property type="entry name" value="YwqG-like"/>
    <property type="match status" value="1"/>
</dbReference>
<dbReference type="RefSeq" id="WP_249997503.1">
    <property type="nucleotide sequence ID" value="NZ_CP116221.1"/>
</dbReference>
<gene>
    <name evidence="1" type="ORF">MUN68_008750</name>
</gene>
<dbReference type="InterPro" id="IPR035948">
    <property type="entry name" value="YwqG-like_sf"/>
</dbReference>
<protein>
    <submittedName>
        <fullName evidence="1">YwqG family protein</fullName>
    </submittedName>
</protein>
<accession>A0ABY7S364</accession>
<reference evidence="1 2" key="1">
    <citation type="submission" date="2023-01" db="EMBL/GenBank/DDBJ databases">
        <title>Psychroserpens ponticola sp. nov., isolated from seawater.</title>
        <authorList>
            <person name="Kristyanto S."/>
            <person name="Jung J."/>
            <person name="Kim J.M."/>
            <person name="Jeon C.O."/>
        </authorList>
    </citation>
    <scope>NUCLEOTIDE SEQUENCE [LARGE SCALE GENOMIC DNA]</scope>
    <source>
        <strain evidence="1 2">MSW6</strain>
    </source>
</reference>
<sequence>MRKTLTYFMILFMLFSCNNKNSYSFYDKKLNENIEDVKAFKFDETEKIVSLLEPYIYVFDSKKKIKIGDSKFGGTPDLPQSLNWPKFNNNPMVFFGQINLEHISFLHKNEYLPKEGILYFFSYFKNPENEYGAEYLFQIPKTEYKVLYYAGSISDLRKTKFPKELIKKYQFKQTAIEYELDFRLPCSNFGWKYQQASFTDNDKSTMTEFIERFDDYCMSEVILGIPAPIQDDLEYDWSYAYLESLDYHNEEIKEQVNILRPQFINLFSFSMYDRFDTIGISECYFGIKKEDLKNKDFDKTIFVMQGT</sequence>
<evidence type="ECO:0000313" key="2">
    <source>
        <dbReference type="Proteomes" id="UP001202717"/>
    </source>
</evidence>
<dbReference type="InterPro" id="IPR015315">
    <property type="entry name" value="DUF1963"/>
</dbReference>
<proteinExistence type="predicted"/>
<dbReference type="PANTHER" id="PTHR36436">
    <property type="entry name" value="SLL5081 PROTEIN"/>
    <property type="match status" value="1"/>
</dbReference>
<name>A0ABY7S364_9FLAO</name>
<evidence type="ECO:0000313" key="1">
    <source>
        <dbReference type="EMBL" id="WCO03583.1"/>
    </source>
</evidence>
<organism evidence="1 2">
    <name type="scientific">Psychroserpens ponticola</name>
    <dbReference type="NCBI Taxonomy" id="2932268"/>
    <lineage>
        <taxon>Bacteria</taxon>
        <taxon>Pseudomonadati</taxon>
        <taxon>Bacteroidota</taxon>
        <taxon>Flavobacteriia</taxon>
        <taxon>Flavobacteriales</taxon>
        <taxon>Flavobacteriaceae</taxon>
        <taxon>Psychroserpens</taxon>
    </lineage>
</organism>